<keyword evidence="7" id="KW-0030">Aminoacyl-tRNA synthetase</keyword>
<dbReference type="GO" id="GO:0005739">
    <property type="term" value="C:mitochondrion"/>
    <property type="evidence" value="ECO:0000318"/>
    <property type="project" value="GO_Central"/>
</dbReference>
<organism evidence="11 12">
    <name type="scientific">Caenorhabditis elegans</name>
    <dbReference type="NCBI Taxonomy" id="6239"/>
    <lineage>
        <taxon>Eukaryota</taxon>
        <taxon>Metazoa</taxon>
        <taxon>Ecdysozoa</taxon>
        <taxon>Nematoda</taxon>
        <taxon>Chromadorea</taxon>
        <taxon>Rhabditida</taxon>
        <taxon>Rhabditina</taxon>
        <taxon>Rhabditomorpha</taxon>
        <taxon>Rhabditoidea</taxon>
        <taxon>Rhabditidae</taxon>
        <taxon>Peloderinae</taxon>
        <taxon>Caenorhabditis</taxon>
    </lineage>
</organism>
<evidence type="ECO:0000256" key="6">
    <source>
        <dbReference type="ARBA" id="ARBA00022917"/>
    </source>
</evidence>
<dbReference type="Gene3D" id="3.40.50.620">
    <property type="entry name" value="HUPs"/>
    <property type="match status" value="2"/>
</dbReference>
<dbReference type="PRINTS" id="PR00984">
    <property type="entry name" value="TRNASYNTHILE"/>
</dbReference>
<keyword evidence="12" id="KW-1185">Reference proteome</keyword>
<dbReference type="FunCoup" id="E2JL04">
    <property type="interactions" value="2214"/>
</dbReference>
<gene>
    <name evidence="11 13" type="primary">iars-2</name>
    <name evidence="13" type="ORF">C25A1.7</name>
    <name evidence="11" type="ORF">CELE_C25A1.7</name>
</gene>
<evidence type="ECO:0000259" key="9">
    <source>
        <dbReference type="Pfam" id="PF00133"/>
    </source>
</evidence>
<dbReference type="EC" id="6.1.1.5" evidence="2"/>
<dbReference type="InterPro" id="IPR009008">
    <property type="entry name" value="Val/Leu/Ile-tRNA-synth_edit"/>
</dbReference>
<protein>
    <recommendedName>
        <fullName evidence="2">isoleucine--tRNA ligase</fullName>
        <ecNumber evidence="2">6.1.1.5</ecNumber>
    </recommendedName>
    <alternativeName>
        <fullName evidence="8">Isoleucyl-tRNA synthetase</fullName>
    </alternativeName>
</protein>
<dbReference type="SUPFAM" id="SSF50677">
    <property type="entry name" value="ValRS/IleRS/LeuRS editing domain"/>
    <property type="match status" value="1"/>
</dbReference>
<evidence type="ECO:0000256" key="8">
    <source>
        <dbReference type="ARBA" id="ARBA00032665"/>
    </source>
</evidence>
<feature type="domain" description="Methionyl/Valyl/Leucyl/Isoleucyl-tRNA synthetase anticodon-binding" evidence="10">
    <location>
        <begin position="748"/>
        <end position="882"/>
    </location>
</feature>
<dbReference type="Bgee" id="WBGene00002153">
    <property type="expression patterns" value="Expressed in germ line (C elegans) and 4 other cell types or tissues"/>
</dbReference>
<dbReference type="Reactome" id="R-CEL-9837999">
    <property type="pathway name" value="Mitochondrial protein degradation"/>
</dbReference>
<dbReference type="GO" id="GO:0032543">
    <property type="term" value="P:mitochondrial translation"/>
    <property type="evidence" value="ECO:0000318"/>
    <property type="project" value="GO_Central"/>
</dbReference>
<dbReference type="GO" id="GO:0006428">
    <property type="term" value="P:isoleucyl-tRNA aminoacylation"/>
    <property type="evidence" value="ECO:0000318"/>
    <property type="project" value="GO_Central"/>
</dbReference>
<evidence type="ECO:0000313" key="11">
    <source>
        <dbReference type="EMBL" id="CBX25138.2"/>
    </source>
</evidence>
<feature type="domain" description="Aminoacyl-tRNA synthetase class Ia" evidence="9">
    <location>
        <begin position="74"/>
        <end position="695"/>
    </location>
</feature>
<dbReference type="KEGG" id="cel:CELE_C25A1.7"/>
<dbReference type="InterPro" id="IPR033708">
    <property type="entry name" value="Anticodon_Ile_BEm"/>
</dbReference>
<keyword evidence="4" id="KW-0547">Nucleotide-binding</keyword>
<keyword evidence="6" id="KW-0648">Protein biosynthesis</keyword>
<dbReference type="FunFam" id="1.10.730.20:FF:000012">
    <property type="entry name" value="Isoleucyl-tRNA synthetase (Mitochondrial)"/>
    <property type="match status" value="1"/>
</dbReference>
<dbReference type="Proteomes" id="UP000001940">
    <property type="component" value="Chromosome I"/>
</dbReference>
<dbReference type="FunFam" id="3.40.50.620:FF:000290">
    <property type="entry name" value="Isoleucyl-tRNA synthetase (Mitochondrial)"/>
    <property type="match status" value="1"/>
</dbReference>
<evidence type="ECO:0000256" key="2">
    <source>
        <dbReference type="ARBA" id="ARBA00013165"/>
    </source>
</evidence>
<dbReference type="InterPro" id="IPR013155">
    <property type="entry name" value="M/V/L/I-tRNA-synth_anticd-bd"/>
</dbReference>
<dbReference type="Pfam" id="PF08264">
    <property type="entry name" value="Anticodon_1"/>
    <property type="match status" value="1"/>
</dbReference>
<name>E2JL04_CAEEL</name>
<dbReference type="InParanoid" id="E2JL04"/>
<dbReference type="InterPro" id="IPR002300">
    <property type="entry name" value="aa-tRNA-synth_Ia"/>
</dbReference>
<dbReference type="PhylomeDB" id="E2JL04"/>
<dbReference type="FunFam" id="3.40.50.620:FF:000401">
    <property type="entry name" value="Isoleucyl-tRNA synthetase (Mitochondrial)"/>
    <property type="match status" value="1"/>
</dbReference>
<dbReference type="InterPro" id="IPR014729">
    <property type="entry name" value="Rossmann-like_a/b/a_fold"/>
</dbReference>
<dbReference type="STRING" id="6239.C25A1.7.1"/>
<dbReference type="EMBL" id="BX284601">
    <property type="protein sequence ID" value="CBX25138.2"/>
    <property type="molecule type" value="Genomic_DNA"/>
</dbReference>
<dbReference type="SUPFAM" id="SSF52374">
    <property type="entry name" value="Nucleotidylyl transferase"/>
    <property type="match status" value="1"/>
</dbReference>
<accession>E2JL04</accession>
<dbReference type="eggNOG" id="KOG0433">
    <property type="taxonomic scope" value="Eukaryota"/>
</dbReference>
<comment type="similarity">
    <text evidence="1">Belongs to the class-I aminoacyl-tRNA synthetase family.</text>
</comment>
<evidence type="ECO:0000313" key="13">
    <source>
        <dbReference type="WormBase" id="C25A1.7"/>
    </source>
</evidence>
<dbReference type="PANTHER" id="PTHR42765">
    <property type="entry name" value="SOLEUCYL-TRNA SYNTHETASE"/>
    <property type="match status" value="1"/>
</dbReference>
<dbReference type="Gene3D" id="1.10.730.20">
    <property type="match status" value="1"/>
</dbReference>
<evidence type="ECO:0000259" key="10">
    <source>
        <dbReference type="Pfam" id="PF08264"/>
    </source>
</evidence>
<dbReference type="CTD" id="172884"/>
<dbReference type="GO" id="GO:0000049">
    <property type="term" value="F:tRNA binding"/>
    <property type="evidence" value="ECO:0007669"/>
    <property type="project" value="InterPro"/>
</dbReference>
<dbReference type="RefSeq" id="NP_001251317.2">
    <property type="nucleotide sequence ID" value="NM_001264388.5"/>
</dbReference>
<dbReference type="GO" id="GO:0002161">
    <property type="term" value="F:aminoacyl-tRNA deacylase activity"/>
    <property type="evidence" value="ECO:0007669"/>
    <property type="project" value="InterPro"/>
</dbReference>
<evidence type="ECO:0007829" key="14">
    <source>
        <dbReference type="PeptideAtlas" id="E2JL04"/>
    </source>
</evidence>
<dbReference type="InterPro" id="IPR002301">
    <property type="entry name" value="Ile-tRNA-ligase"/>
</dbReference>
<dbReference type="InterPro" id="IPR009080">
    <property type="entry name" value="tRNAsynth_Ia_anticodon-bd"/>
</dbReference>
<dbReference type="InterPro" id="IPR050081">
    <property type="entry name" value="Ile-tRNA_ligase"/>
</dbReference>
<dbReference type="HOGENOM" id="CLU_001493_7_2_1"/>
<dbReference type="WormBase" id="C25A1.7">
    <property type="protein sequence ID" value="CE35957"/>
    <property type="gene ID" value="WBGene00002153"/>
    <property type="gene designation" value="iars-2"/>
</dbReference>
<dbReference type="PANTHER" id="PTHR42765:SF1">
    <property type="entry name" value="ISOLEUCINE--TRNA LIGASE, MITOCHONDRIAL"/>
    <property type="match status" value="1"/>
</dbReference>
<evidence type="ECO:0000313" key="12">
    <source>
        <dbReference type="Proteomes" id="UP000001940"/>
    </source>
</evidence>
<keyword evidence="14" id="KW-1267">Proteomics identification</keyword>
<dbReference type="GO" id="GO:0004822">
    <property type="term" value="F:isoleucine-tRNA ligase activity"/>
    <property type="evidence" value="ECO:0000318"/>
    <property type="project" value="GO_Central"/>
</dbReference>
<evidence type="ECO:0000256" key="3">
    <source>
        <dbReference type="ARBA" id="ARBA00022598"/>
    </source>
</evidence>
<dbReference type="GeneID" id="172884"/>
<dbReference type="AlphaFoldDB" id="E2JL04"/>
<dbReference type="SUPFAM" id="SSF47323">
    <property type="entry name" value="Anticodon-binding domain of a subclass of class I aminoacyl-tRNA synthetases"/>
    <property type="match status" value="1"/>
</dbReference>
<sequence>MASRTNALQPLCKPSKRIISNSLTHLSSSSTSSETPNKKKSTVFLPSSSFINHIKSTERSSSDQKAASDGGLNDLYSWQKAARKDSEIFELLDGPPYANGEAHTGHAINKILKDFVVKSRIALGYRVLFRPGWDCHGLPIELKIGKQQGNAGSRTPLETRAAARIVADEAIGKQMNAFRRWGVTADWEKPYVTKSPSYVAAQLDIFAKLVEQKLVYRSFKPVYWSPSSNTALAESELEYNDKHQSTSAYFRFKLINFSSSDVIWAHSEPSKISQFFALIWTTTPWTLPLNNAISVSSAIQYSLIQFDNEINNPTSTFYVIASKLLEEFQKSSDRKCKVVGTVKPANLIGRRYKSCWHNELGLPIYEGPHVTDTVGTGLVHTAFAHGFQDYDVAISKGDRVESFVDSRGCYTRHLGHDLDGKEVLGEGQKIALRLLNHDIVHVSKHVHSYPYDWRTKKPVIIRSSEQWFIDVDEIGKRASMMLDDISVAAGDSDLRASLKQLVTTRKSWCISRQRVWGTPIPALVDDNGGSYTSRKLIEWVAKLTRERENTDVWWEIDVKEILENEEVRRSLEIPSDIVSQLKKNTDIMDVWLDSGLAWHAARDNDTEREHVADVVLEGVDQFRGWFQSLLLTSVAVQNKLPYKKIIVHGFCIDENNNKMSKSIGNVVDPTMLTDGSLKQKAIGADGLRFWVALSGSENAGESKIGMKIIDDVDKKVIAFRNGFRFMIGGCQGFDGKQVKFPLKTLDIDMLQNCDAIVKRSIVNYNDFKFRTVANDLTQFLQRNFSANYVKYVRDRLYCDKVGSESHISAQFTLHRLAHNLAHIISPILPHLSSEVLQHLPGSHEKQILRLKFEDLHYGLLTPHDQLSKHMKFVYEVRNLLESTAGPKIDTSKKGIVLQVTPEYHTILRIYESELPELLNVSQVILHENRDENSVELVESRLRYCERCRKHTRNESDALCGRCSDAMGLSR</sequence>
<dbReference type="OrthoDB" id="10264412at2759"/>
<dbReference type="CDD" id="cd07960">
    <property type="entry name" value="Anticodon_Ia_Ile_BEm"/>
    <property type="match status" value="1"/>
</dbReference>
<evidence type="ECO:0000256" key="1">
    <source>
        <dbReference type="ARBA" id="ARBA00005594"/>
    </source>
</evidence>
<dbReference type="Pfam" id="PF00133">
    <property type="entry name" value="tRNA-synt_1"/>
    <property type="match status" value="1"/>
</dbReference>
<evidence type="ECO:0000256" key="4">
    <source>
        <dbReference type="ARBA" id="ARBA00022741"/>
    </source>
</evidence>
<dbReference type="FunFam" id="3.90.740.10:FF:000037">
    <property type="entry name" value="Isoleucyl-tRNA synthetase (Mitochondrial)"/>
    <property type="match status" value="1"/>
</dbReference>
<keyword evidence="3 11" id="KW-0436">Ligase</keyword>
<dbReference type="PeptideAtlas" id="E2JL04"/>
<keyword evidence="5" id="KW-0067">ATP-binding</keyword>
<dbReference type="NCBIfam" id="TIGR00392">
    <property type="entry name" value="ileS"/>
    <property type="match status" value="1"/>
</dbReference>
<dbReference type="PaxDb" id="6239-C25A1.7a"/>
<dbReference type="AGR" id="WB:WBGene00002153"/>
<evidence type="ECO:0000256" key="5">
    <source>
        <dbReference type="ARBA" id="ARBA00022840"/>
    </source>
</evidence>
<evidence type="ECO:0000256" key="7">
    <source>
        <dbReference type="ARBA" id="ARBA00023146"/>
    </source>
</evidence>
<reference evidence="11 12" key="1">
    <citation type="journal article" date="1998" name="Science">
        <title>Genome sequence of the nematode C. elegans: a platform for investigating biology.</title>
        <authorList>
            <consortium name="The C. elegans sequencing consortium"/>
            <person name="Sulson J.E."/>
            <person name="Waterston R."/>
        </authorList>
    </citation>
    <scope>NUCLEOTIDE SEQUENCE [LARGE SCALE GENOMIC DNA]</scope>
    <source>
        <strain evidence="11 12">Bristol N2</strain>
    </source>
</reference>
<dbReference type="GO" id="GO:0005524">
    <property type="term" value="F:ATP binding"/>
    <property type="evidence" value="ECO:0007669"/>
    <property type="project" value="UniProtKB-KW"/>
</dbReference>
<dbReference type="SMR" id="E2JL04"/>
<proteinExistence type="evidence at protein level"/>
<dbReference type="IntAct" id="E2JL04">
    <property type="interactions" value="1"/>
</dbReference>
<dbReference type="Gene3D" id="3.90.740.10">
    <property type="entry name" value="Valyl/Leucyl/Isoleucyl-tRNA synthetase, editing domain"/>
    <property type="match status" value="1"/>
</dbReference>